<reference evidence="4" key="1">
    <citation type="journal article" date="2019" name="Int. J. Syst. Evol. Microbiol.">
        <title>The Global Catalogue of Microorganisms (GCM) 10K type strain sequencing project: providing services to taxonomists for standard genome sequencing and annotation.</title>
        <authorList>
            <consortium name="The Broad Institute Genomics Platform"/>
            <consortium name="The Broad Institute Genome Sequencing Center for Infectious Disease"/>
            <person name="Wu L."/>
            <person name="Ma J."/>
        </authorList>
    </citation>
    <scope>NUCLEOTIDE SEQUENCE [LARGE SCALE GENOMIC DNA]</scope>
    <source>
        <strain evidence="4">CGMCC 1.12931</strain>
    </source>
</reference>
<name>A0ABQ1SLZ2_9FLAO</name>
<keyword evidence="4" id="KW-1185">Reference proteome</keyword>
<dbReference type="InterPro" id="IPR006016">
    <property type="entry name" value="UspA"/>
</dbReference>
<feature type="domain" description="UspA" evidence="2">
    <location>
        <begin position="1"/>
        <end position="141"/>
    </location>
</feature>
<comment type="similarity">
    <text evidence="1">Belongs to the universal stress protein A family.</text>
</comment>
<evidence type="ECO:0000313" key="3">
    <source>
        <dbReference type="EMBL" id="GGE43269.1"/>
    </source>
</evidence>
<dbReference type="PANTHER" id="PTHR46268">
    <property type="entry name" value="STRESS RESPONSE PROTEIN NHAX"/>
    <property type="match status" value="1"/>
</dbReference>
<accession>A0ABQ1SLZ2</accession>
<organism evidence="3 4">
    <name type="scientific">Psychroflexus planctonicus</name>
    <dbReference type="NCBI Taxonomy" id="1526575"/>
    <lineage>
        <taxon>Bacteria</taxon>
        <taxon>Pseudomonadati</taxon>
        <taxon>Bacteroidota</taxon>
        <taxon>Flavobacteriia</taxon>
        <taxon>Flavobacteriales</taxon>
        <taxon>Flavobacteriaceae</taxon>
        <taxon>Psychroflexus</taxon>
    </lineage>
</organism>
<dbReference type="InterPro" id="IPR014729">
    <property type="entry name" value="Rossmann-like_a/b/a_fold"/>
</dbReference>
<evidence type="ECO:0000256" key="1">
    <source>
        <dbReference type="ARBA" id="ARBA00008791"/>
    </source>
</evidence>
<dbReference type="CDD" id="cd00293">
    <property type="entry name" value="USP-like"/>
    <property type="match status" value="2"/>
</dbReference>
<dbReference type="PANTHER" id="PTHR46268:SF6">
    <property type="entry name" value="UNIVERSAL STRESS PROTEIN UP12"/>
    <property type="match status" value="1"/>
</dbReference>
<dbReference type="RefSeq" id="WP_188459391.1">
    <property type="nucleotide sequence ID" value="NZ_BMGM01000012.1"/>
</dbReference>
<dbReference type="PRINTS" id="PR01438">
    <property type="entry name" value="UNVRSLSTRESS"/>
</dbReference>
<dbReference type="Proteomes" id="UP000599179">
    <property type="component" value="Unassembled WGS sequence"/>
</dbReference>
<comment type="caution">
    <text evidence="3">The sequence shown here is derived from an EMBL/GenBank/DDBJ whole genome shotgun (WGS) entry which is preliminary data.</text>
</comment>
<gene>
    <name evidence="3" type="primary">uspA</name>
    <name evidence="3" type="ORF">GCM10010832_24000</name>
</gene>
<evidence type="ECO:0000259" key="2">
    <source>
        <dbReference type="Pfam" id="PF00582"/>
    </source>
</evidence>
<dbReference type="Pfam" id="PF00582">
    <property type="entry name" value="Usp"/>
    <property type="match status" value="2"/>
</dbReference>
<dbReference type="Gene3D" id="3.40.50.620">
    <property type="entry name" value="HUPs"/>
    <property type="match status" value="2"/>
</dbReference>
<dbReference type="EMBL" id="BMGM01000012">
    <property type="protein sequence ID" value="GGE43269.1"/>
    <property type="molecule type" value="Genomic_DNA"/>
</dbReference>
<feature type="domain" description="UspA" evidence="2">
    <location>
        <begin position="155"/>
        <end position="275"/>
    </location>
</feature>
<evidence type="ECO:0000313" key="4">
    <source>
        <dbReference type="Proteomes" id="UP000599179"/>
    </source>
</evidence>
<dbReference type="SUPFAM" id="SSF52402">
    <property type="entry name" value="Adenine nucleotide alpha hydrolases-like"/>
    <property type="match status" value="2"/>
</dbReference>
<protein>
    <submittedName>
        <fullName evidence="3">Universal stress protein UspA</fullName>
    </submittedName>
</protein>
<proteinExistence type="inferred from homology"/>
<sequence length="280" mass="31619">MKTILVPVDFSKPSENALKVAAQLANKNNAKIIVLHVVELAESLFGTDQFNVDNQEVMFFMKMAKKRFSKFLEKPFLNNVDIQDLVEIGPTSYMITKTIKENNIDFVVMGSVGASGLKEVLIGSNTEKIVRNSSVPVLVVKKEMENFNIKQVIFASNFELENLKSFRKAKEFANQFEAKMKLLYVNLPGNQFYSTEEIREQMRVFLNKAEVPYTTDDVMIYNDYTIELGVLNAAKEAKADLIAMPTHGRRGLSHFFNGSVGEDVVNHSTLPVITFKIDSK</sequence>
<dbReference type="InterPro" id="IPR006015">
    <property type="entry name" value="Universal_stress_UspA"/>
</dbReference>